<comment type="subunit">
    <text evidence="10">Component of nuclear RNase P and RNase MRP ribonucleoproteins. RNase P consists of a catalytic RNA moiety and 10 different protein chains; POP1, POP4, POP5, POP7, RPP14, RPP21, RPP25, RPP30, RPP38 and RPP40. Within the RNase P complex, POP1, POP7 and RPP25 form the 'finger' subcomplex, POP5, RPP14, RPP40 and homodimeric RPP30 form the 'palm' subcomplex, and RPP21, POP4 and RPP38 form the 'wrist' subcomplex. All subunits of the RNase P complex interact with the catalytic RNA. Several subunits of RNase P are also part of the RNase MRP complex. RNase MRP consists of a catalytic RNA moiety and about 8 protein subunits; POP1, POP7, RPP25, RPP30, RPP38, RPP40 and possibly also POP4 and POP5.</text>
</comment>
<dbReference type="Pfam" id="PF01868">
    <property type="entry name" value="RNase_P-MRP_p29"/>
    <property type="match status" value="1"/>
</dbReference>
<keyword evidence="11" id="KW-0472">Membrane</keyword>
<reference evidence="14 15" key="1">
    <citation type="journal article" date="2019" name="Gigascience">
        <title>Whole-genome sequence of the oriental lung fluke Paragonimus westermani.</title>
        <authorList>
            <person name="Oey H."/>
            <person name="Zakrzewski M."/>
            <person name="Narain K."/>
            <person name="Devi K.R."/>
            <person name="Agatsuma T."/>
            <person name="Nawaratna S."/>
            <person name="Gobert G.N."/>
            <person name="Jones M.K."/>
            <person name="Ragan M.A."/>
            <person name="McManus D.P."/>
            <person name="Krause L."/>
        </authorList>
    </citation>
    <scope>NUCLEOTIDE SEQUENCE [LARGE SCALE GENOMIC DNA]</scope>
    <source>
        <strain evidence="14 15">IND2009</strain>
    </source>
</reference>
<dbReference type="Gene3D" id="2.60.40.10">
    <property type="entry name" value="Immunoglobulins"/>
    <property type="match status" value="1"/>
</dbReference>
<dbReference type="Gene3D" id="2.30.30.210">
    <property type="entry name" value="Ribonuclease P/MRP, subunit p29"/>
    <property type="match status" value="1"/>
</dbReference>
<dbReference type="GO" id="GO:0006364">
    <property type="term" value="P:rRNA processing"/>
    <property type="evidence" value="ECO:0007669"/>
    <property type="project" value="TreeGrafter"/>
</dbReference>
<keyword evidence="11" id="KW-0812">Transmembrane</keyword>
<dbReference type="InterPro" id="IPR036980">
    <property type="entry name" value="RNase_P/MRP_Rpp29_sf"/>
</dbReference>
<dbReference type="InterPro" id="IPR036179">
    <property type="entry name" value="Ig-like_dom_sf"/>
</dbReference>
<proteinExistence type="inferred from homology"/>
<comment type="caution">
    <text evidence="14">The sequence shown here is derived from an EMBL/GenBank/DDBJ whole genome shotgun (WGS) entry which is preliminary data.</text>
</comment>
<accession>A0A5J4NY09</accession>
<dbReference type="Proteomes" id="UP000324629">
    <property type="component" value="Unassembled WGS sequence"/>
</dbReference>
<dbReference type="GO" id="GO:0000172">
    <property type="term" value="C:ribonuclease MRP complex"/>
    <property type="evidence" value="ECO:0007669"/>
    <property type="project" value="InterPro"/>
</dbReference>
<evidence type="ECO:0000256" key="3">
    <source>
        <dbReference type="ARBA" id="ARBA00006181"/>
    </source>
</evidence>
<dbReference type="InterPro" id="IPR007110">
    <property type="entry name" value="Ig-like_dom"/>
</dbReference>
<keyword evidence="6" id="KW-0819">tRNA processing</keyword>
<name>A0A5J4NY09_9TREM</name>
<evidence type="ECO:0000256" key="12">
    <source>
        <dbReference type="SAM" id="SignalP"/>
    </source>
</evidence>
<evidence type="ECO:0000256" key="9">
    <source>
        <dbReference type="ARBA" id="ARBA00022801"/>
    </source>
</evidence>
<dbReference type="InterPro" id="IPR016848">
    <property type="entry name" value="RNase_P/MRP_Rpp29-subunit"/>
</dbReference>
<dbReference type="PROSITE" id="PS50835">
    <property type="entry name" value="IG_LIKE"/>
    <property type="match status" value="1"/>
</dbReference>
<dbReference type="GO" id="GO:0030677">
    <property type="term" value="C:ribonuclease P complex"/>
    <property type="evidence" value="ECO:0007669"/>
    <property type="project" value="InterPro"/>
</dbReference>
<dbReference type="HAMAP" id="MF_00754">
    <property type="entry name" value="RNase_P_1"/>
    <property type="match status" value="1"/>
</dbReference>
<keyword evidence="15" id="KW-1185">Reference proteome</keyword>
<comment type="subcellular location">
    <subcellularLocation>
        <location evidence="2">Nucleus</location>
    </subcellularLocation>
</comment>
<dbReference type="InterPro" id="IPR023534">
    <property type="entry name" value="Rof/RNase_P-like"/>
</dbReference>
<keyword evidence="9" id="KW-0378">Hydrolase</keyword>
<evidence type="ECO:0000256" key="2">
    <source>
        <dbReference type="ARBA" id="ARBA00004123"/>
    </source>
</evidence>
<dbReference type="SUPFAM" id="SSF101744">
    <property type="entry name" value="Rof/RNase P subunit-like"/>
    <property type="match status" value="1"/>
</dbReference>
<dbReference type="GO" id="GO:0033204">
    <property type="term" value="F:ribonuclease P RNA binding"/>
    <property type="evidence" value="ECO:0007669"/>
    <property type="project" value="InterPro"/>
</dbReference>
<comment type="function">
    <text evidence="1">Component of ribonuclease P, a ribonucleoprotein complex that generates mature tRNA molecules by cleaving their 5'-ends.</text>
</comment>
<feature type="chain" id="PRO_5023811055" description="Ribonuclease P protein subunit p29" evidence="12">
    <location>
        <begin position="17"/>
        <end position="581"/>
    </location>
</feature>
<dbReference type="GO" id="GO:0016787">
    <property type="term" value="F:hydrolase activity"/>
    <property type="evidence" value="ECO:0007669"/>
    <property type="project" value="UniProtKB-KW"/>
</dbReference>
<dbReference type="PANTHER" id="PTHR13348">
    <property type="entry name" value="RIBONUCLEASE P SUBUNIT P29"/>
    <property type="match status" value="1"/>
</dbReference>
<feature type="signal peptide" evidence="12">
    <location>
        <begin position="1"/>
        <end position="16"/>
    </location>
</feature>
<evidence type="ECO:0000256" key="10">
    <source>
        <dbReference type="ARBA" id="ARBA00046486"/>
    </source>
</evidence>
<keyword evidence="12" id="KW-0732">Signal</keyword>
<evidence type="ECO:0000259" key="13">
    <source>
        <dbReference type="PROSITE" id="PS50835"/>
    </source>
</evidence>
<protein>
    <recommendedName>
        <fullName evidence="4">Ribonuclease P protein subunit p29</fullName>
    </recommendedName>
</protein>
<dbReference type="EMBL" id="QNGE01000451">
    <property type="protein sequence ID" value="KAA3680414.1"/>
    <property type="molecule type" value="Genomic_DNA"/>
</dbReference>
<dbReference type="PANTHER" id="PTHR13348:SF0">
    <property type="entry name" value="RIBONUCLEASE P PROTEIN SUBUNIT P29"/>
    <property type="match status" value="1"/>
</dbReference>
<comment type="similarity">
    <text evidence="3">Belongs to the eukaryotic/archaeal RNase P protein component 1 family.</text>
</comment>
<organism evidence="14 15">
    <name type="scientific">Paragonimus westermani</name>
    <dbReference type="NCBI Taxonomy" id="34504"/>
    <lineage>
        <taxon>Eukaryota</taxon>
        <taxon>Metazoa</taxon>
        <taxon>Spiralia</taxon>
        <taxon>Lophotrochozoa</taxon>
        <taxon>Platyhelminthes</taxon>
        <taxon>Trematoda</taxon>
        <taxon>Digenea</taxon>
        <taxon>Plagiorchiida</taxon>
        <taxon>Troglotremata</taxon>
        <taxon>Troglotrematidae</taxon>
        <taxon>Paragonimus</taxon>
    </lineage>
</organism>
<gene>
    <name evidence="14" type="ORF">DEA37_0007296</name>
</gene>
<evidence type="ECO:0000256" key="1">
    <source>
        <dbReference type="ARBA" id="ARBA00002435"/>
    </source>
</evidence>
<dbReference type="SMART" id="SM00538">
    <property type="entry name" value="POP4"/>
    <property type="match status" value="1"/>
</dbReference>
<evidence type="ECO:0000313" key="14">
    <source>
        <dbReference type="EMBL" id="KAA3680414.1"/>
    </source>
</evidence>
<dbReference type="GO" id="GO:0004519">
    <property type="term" value="F:endonuclease activity"/>
    <property type="evidence" value="ECO:0007669"/>
    <property type="project" value="UniProtKB-KW"/>
</dbReference>
<evidence type="ECO:0000256" key="8">
    <source>
        <dbReference type="ARBA" id="ARBA00022759"/>
    </source>
</evidence>
<evidence type="ECO:0000256" key="6">
    <source>
        <dbReference type="ARBA" id="ARBA00022694"/>
    </source>
</evidence>
<feature type="domain" description="Ig-like" evidence="13">
    <location>
        <begin position="136"/>
        <end position="233"/>
    </location>
</feature>
<dbReference type="InterPro" id="IPR013783">
    <property type="entry name" value="Ig-like_fold"/>
</dbReference>
<dbReference type="GO" id="GO:0001682">
    <property type="term" value="P:tRNA 5'-leader removal"/>
    <property type="evidence" value="ECO:0007669"/>
    <property type="project" value="InterPro"/>
</dbReference>
<keyword evidence="5" id="KW-0963">Cytoplasm</keyword>
<dbReference type="AlphaFoldDB" id="A0A5J4NY09"/>
<evidence type="ECO:0000256" key="4">
    <source>
        <dbReference type="ARBA" id="ARBA00016225"/>
    </source>
</evidence>
<evidence type="ECO:0000313" key="15">
    <source>
        <dbReference type="Proteomes" id="UP000324629"/>
    </source>
</evidence>
<sequence length="581" mass="65031">MLFLLLSLLLISDIEAVGRCRQNGMLTWHKETVNQRGISFDKLVVNRSKPVETVFVVYTTNPDIESVSWEHNGEPIKIEDNPSREVHYTVEPEAGSLKVTLHIGMPTARVTGNWTMTLKTDDSGEHIAMCLIEAPPMLRPRMGAVRANEGNPLSFTCELDSYPPPDEIQWKQLQESEHGSMLVPVTGATFKSRDGVKNAVLEWADATNCSGFYLCTAVSPRGSDSLLVEVRIKGKFAYVWPCIGIALELVVLLIIIVVYERAQAKRRKAEEQRLQLKVGFSSSQSSSELMKSRQRKSFKIKDAEQLDSSADTLSTSEFVRHFVRRHVAPSQRAQSDIPLRPGSFRATYNLNLMPQSTRLIRNKTTNTAHPRPNLSLPARQRSVRKRYLTGVAKAVYRPAEVPVHLLEDLHKLWVSYMRTVVNCDRLLDAKTLSTRAANANQTNHLELLLRMNLIGAKLRVVRSTSTCLAGREGIVIMETKNLFRLSLKPQFHHSSSTDGSSARLVSVPKSGSVFLLLFTPDLESSADNHSALLLNGDQLTYRPLDRAVRKWRRPNFSVALSDGFLPSSTELSADLLDSFSS</sequence>
<evidence type="ECO:0000256" key="7">
    <source>
        <dbReference type="ARBA" id="ARBA00022722"/>
    </source>
</evidence>
<evidence type="ECO:0000256" key="11">
    <source>
        <dbReference type="SAM" id="Phobius"/>
    </source>
</evidence>
<keyword evidence="11" id="KW-1133">Transmembrane helix</keyword>
<dbReference type="GO" id="GO:0005634">
    <property type="term" value="C:nucleus"/>
    <property type="evidence" value="ECO:0007669"/>
    <property type="project" value="UniProtKB-SubCell"/>
</dbReference>
<feature type="transmembrane region" description="Helical" evidence="11">
    <location>
        <begin position="238"/>
        <end position="259"/>
    </location>
</feature>
<keyword evidence="8" id="KW-0255">Endonuclease</keyword>
<dbReference type="InterPro" id="IPR023538">
    <property type="entry name" value="RNP1"/>
</dbReference>
<dbReference type="InterPro" id="IPR002730">
    <property type="entry name" value="Rpp29/RNP1"/>
</dbReference>
<dbReference type="SUPFAM" id="SSF48726">
    <property type="entry name" value="Immunoglobulin"/>
    <property type="match status" value="1"/>
</dbReference>
<evidence type="ECO:0000256" key="5">
    <source>
        <dbReference type="ARBA" id="ARBA00022490"/>
    </source>
</evidence>
<keyword evidence="7" id="KW-0540">Nuclease</keyword>